<accession>A0A2Z5V6Y8</accession>
<evidence type="ECO:0000259" key="1">
    <source>
        <dbReference type="PROSITE" id="PS50011"/>
    </source>
</evidence>
<dbReference type="InterPro" id="IPR008271">
    <property type="entry name" value="Ser/Thr_kinase_AS"/>
</dbReference>
<gene>
    <name evidence="2" type="ORF">RVIR1_03930</name>
</gene>
<dbReference type="Gene3D" id="1.10.510.10">
    <property type="entry name" value="Transferase(Phosphotransferase) domain 1"/>
    <property type="match status" value="1"/>
</dbReference>
<evidence type="ECO:0000313" key="3">
    <source>
        <dbReference type="Proteomes" id="UP000282483"/>
    </source>
</evidence>
<dbReference type="CDD" id="cd00180">
    <property type="entry name" value="PKc"/>
    <property type="match status" value="1"/>
</dbReference>
<dbReference type="Proteomes" id="UP000282483">
    <property type="component" value="Chromosome"/>
</dbReference>
<dbReference type="SMART" id="SM00220">
    <property type="entry name" value="S_TKc"/>
    <property type="match status" value="1"/>
</dbReference>
<feature type="domain" description="Protein kinase" evidence="1">
    <location>
        <begin position="73"/>
        <end position="404"/>
    </location>
</feature>
<keyword evidence="2" id="KW-0808">Transferase</keyword>
<dbReference type="SUPFAM" id="SSF56112">
    <property type="entry name" value="Protein kinase-like (PK-like)"/>
    <property type="match status" value="1"/>
</dbReference>
<dbReference type="PANTHER" id="PTHR44167">
    <property type="entry name" value="OVARIAN-SPECIFIC SERINE/THREONINE-PROTEIN KINASE LOK-RELATED"/>
    <property type="match status" value="1"/>
</dbReference>
<protein>
    <submittedName>
        <fullName evidence="2">Mitogen-activated protein kinase kinase</fullName>
    </submittedName>
</protein>
<dbReference type="PROSITE" id="PS50011">
    <property type="entry name" value="PROTEIN_KINASE_DOM"/>
    <property type="match status" value="1"/>
</dbReference>
<dbReference type="InterPro" id="IPR000719">
    <property type="entry name" value="Prot_kinase_dom"/>
</dbReference>
<dbReference type="OrthoDB" id="4103069at2"/>
<sequence>MSSIYFLNPQVDPKTPGSDLLLIELLKSMKPGDLFKKDTIFSVIFQGKPYQVALTREILCRKRQDKQGLRYEVIDNTPKGRGAFGQVSPTTTLIVHNDHIERKYKRIIKREIMRENKVDTFEQEAVIGQKVPYLHMKPVVNSSQIDKGVVSEQFLIMRHLPGKTLNELLKDKSISRLEQFEKLELSLAILRTFKKELYDKGLIHSDIKPDNIMVHFSSKGFMPDIYLIDFGFSRTEPGKNRGFNRAYGAPESIVRGGYSGKESDTFSIGKIIRKIWEADAQKVDYGVIDEVVKGMLVPNARQRTPLTTALNKMEVIYCLTKANEKQAQLISIVSSNKMFTQVLKSAVESNSVNNTLIAYLESINVGELKEKVPCMEVLIRDLKQSGTEEKTQDAHLINLKHSLREAICFYIQKTYTQSNIKNKDRIASTRRIQDINCLLDCLEGATSSADLSKQILDWEQSLERGLLGRSTLGSLVHQAVIKNIPKAKTAPFSFFRCSNLVQINEPLSHVPARFRP</sequence>
<dbReference type="RefSeq" id="WP_126322417.1">
    <property type="nucleotide sequence ID" value="NZ_AP018005.1"/>
</dbReference>
<dbReference type="KEGG" id="rvi:RVIR1_03930"/>
<dbReference type="Pfam" id="PF00069">
    <property type="entry name" value="Pkinase"/>
    <property type="match status" value="1"/>
</dbReference>
<dbReference type="GO" id="GO:0004672">
    <property type="term" value="F:protein kinase activity"/>
    <property type="evidence" value="ECO:0007669"/>
    <property type="project" value="InterPro"/>
</dbReference>
<name>A0A2Z5V6Y8_9COXI</name>
<dbReference type="InterPro" id="IPR011009">
    <property type="entry name" value="Kinase-like_dom_sf"/>
</dbReference>
<dbReference type="PANTHER" id="PTHR44167:SF24">
    <property type="entry name" value="SERINE_THREONINE-PROTEIN KINASE CHK2"/>
    <property type="match status" value="1"/>
</dbReference>
<dbReference type="AlphaFoldDB" id="A0A2Z5V6Y8"/>
<evidence type="ECO:0000313" key="2">
    <source>
        <dbReference type="EMBL" id="BBB14907.1"/>
    </source>
</evidence>
<dbReference type="EMBL" id="AP018005">
    <property type="protein sequence ID" value="BBB14907.1"/>
    <property type="molecule type" value="Genomic_DNA"/>
</dbReference>
<proteinExistence type="predicted"/>
<dbReference type="GO" id="GO:0005524">
    <property type="term" value="F:ATP binding"/>
    <property type="evidence" value="ECO:0007669"/>
    <property type="project" value="InterPro"/>
</dbReference>
<keyword evidence="2" id="KW-0418">Kinase</keyword>
<dbReference type="PROSITE" id="PS00108">
    <property type="entry name" value="PROTEIN_KINASE_ST"/>
    <property type="match status" value="1"/>
</dbReference>
<keyword evidence="3" id="KW-1185">Reference proteome</keyword>
<reference evidence="2 3" key="1">
    <citation type="submission" date="2017-03" db="EMBL/GenBank/DDBJ databases">
        <title>The genome sequence of Candidatus Rickettsiella viridis.</title>
        <authorList>
            <person name="Nikoh N."/>
            <person name="Tsuchida T."/>
            <person name="Yamaguchi K."/>
            <person name="Maeda T."/>
            <person name="Shigenobu S."/>
            <person name="Fukatsu T."/>
        </authorList>
    </citation>
    <scope>NUCLEOTIDE SEQUENCE [LARGE SCALE GENOMIC DNA]</scope>
    <source>
        <strain evidence="2 3">Ap-RA04</strain>
    </source>
</reference>
<organism evidence="2 3">
    <name type="scientific">Candidatus Rickettsiella viridis</name>
    <dbReference type="NCBI Taxonomy" id="676208"/>
    <lineage>
        <taxon>Bacteria</taxon>
        <taxon>Pseudomonadati</taxon>
        <taxon>Pseudomonadota</taxon>
        <taxon>Gammaproteobacteria</taxon>
        <taxon>Legionellales</taxon>
        <taxon>Coxiellaceae</taxon>
        <taxon>Rickettsiella</taxon>
    </lineage>
</organism>